<organism evidence="2 3">
    <name type="scientific">Papaver atlanticum</name>
    <dbReference type="NCBI Taxonomy" id="357466"/>
    <lineage>
        <taxon>Eukaryota</taxon>
        <taxon>Viridiplantae</taxon>
        <taxon>Streptophyta</taxon>
        <taxon>Embryophyta</taxon>
        <taxon>Tracheophyta</taxon>
        <taxon>Spermatophyta</taxon>
        <taxon>Magnoliopsida</taxon>
        <taxon>Ranunculales</taxon>
        <taxon>Papaveraceae</taxon>
        <taxon>Papaveroideae</taxon>
        <taxon>Papaver</taxon>
    </lineage>
</organism>
<evidence type="ECO:0000313" key="3">
    <source>
        <dbReference type="Proteomes" id="UP001202328"/>
    </source>
</evidence>
<dbReference type="InterPro" id="IPR032675">
    <property type="entry name" value="LRR_dom_sf"/>
</dbReference>
<dbReference type="EMBL" id="JAJJMB010001184">
    <property type="protein sequence ID" value="KAI3958045.1"/>
    <property type="molecule type" value="Genomic_DNA"/>
</dbReference>
<dbReference type="SMART" id="SM00367">
    <property type="entry name" value="LRR_CC"/>
    <property type="match status" value="4"/>
</dbReference>
<sequence length="330" mass="37016">MSLSSSNQWLGKRKLKLTYLRTVKEKRLIDEDVHSCKKTRKISLSITNLPDEFLDRVYQSLESSSDRSSFGLVCLRWLHIRFQHFKFLSLGNCQPRYSNMKLSSIFSRFPCLASVRLIDTHINDEGLKVLAKCCASLEKVDLTSSQRVTDSGINFLVQNCSKLQSLTITYCSRVTGIGFLGCPSTLTHVDAVGASKLTTDGIRAITSGGGIQSLHLSGNVVNNDAIIKITKDCILLKSLQLKSCHEVTLEGWEAISLHCKNLKSLYVNDCPTLCDLSLQALRDGCNKLSYLSIDDSWSEIAIKLFKQQRPNVYLRTANYFRKDLQEASVC</sequence>
<name>A0AAD4TIA5_9MAGN</name>
<proteinExistence type="predicted"/>
<reference evidence="2" key="1">
    <citation type="submission" date="2022-04" db="EMBL/GenBank/DDBJ databases">
        <title>A functionally conserved STORR gene fusion in Papaver species that diverged 16.8 million years ago.</title>
        <authorList>
            <person name="Catania T."/>
        </authorList>
    </citation>
    <scope>NUCLEOTIDE SEQUENCE</scope>
    <source>
        <strain evidence="2">S-188037</strain>
    </source>
</reference>
<protein>
    <recommendedName>
        <fullName evidence="1">F-box domain-containing protein</fullName>
    </recommendedName>
</protein>
<dbReference type="Gene3D" id="3.80.10.10">
    <property type="entry name" value="Ribonuclease Inhibitor"/>
    <property type="match status" value="1"/>
</dbReference>
<dbReference type="GO" id="GO:0031146">
    <property type="term" value="P:SCF-dependent proteasomal ubiquitin-dependent protein catabolic process"/>
    <property type="evidence" value="ECO:0007669"/>
    <property type="project" value="TreeGrafter"/>
</dbReference>
<dbReference type="GO" id="GO:0019005">
    <property type="term" value="C:SCF ubiquitin ligase complex"/>
    <property type="evidence" value="ECO:0007669"/>
    <property type="project" value="TreeGrafter"/>
</dbReference>
<dbReference type="InterPro" id="IPR006553">
    <property type="entry name" value="Leu-rich_rpt_Cys-con_subtyp"/>
</dbReference>
<evidence type="ECO:0000313" key="2">
    <source>
        <dbReference type="EMBL" id="KAI3958045.1"/>
    </source>
</evidence>
<dbReference type="PANTHER" id="PTHR13318">
    <property type="entry name" value="PARTNER OF PAIRED, ISOFORM B-RELATED"/>
    <property type="match status" value="1"/>
</dbReference>
<dbReference type="InterPro" id="IPR001810">
    <property type="entry name" value="F-box_dom"/>
</dbReference>
<evidence type="ECO:0000259" key="1">
    <source>
        <dbReference type="PROSITE" id="PS50181"/>
    </source>
</evidence>
<comment type="caution">
    <text evidence="2">The sequence shown here is derived from an EMBL/GenBank/DDBJ whole genome shotgun (WGS) entry which is preliminary data.</text>
</comment>
<dbReference type="Proteomes" id="UP001202328">
    <property type="component" value="Unassembled WGS sequence"/>
</dbReference>
<keyword evidence="3" id="KW-1185">Reference proteome</keyword>
<accession>A0AAD4TIA5</accession>
<dbReference type="AlphaFoldDB" id="A0AAD4TIA5"/>
<gene>
    <name evidence="2" type="ORF">MKW98_020687</name>
</gene>
<dbReference type="PANTHER" id="PTHR13318:SF105">
    <property type="entry name" value="F-BOX_LRR-REPEAT PROTEIN 3"/>
    <property type="match status" value="1"/>
</dbReference>
<dbReference type="SUPFAM" id="SSF52047">
    <property type="entry name" value="RNI-like"/>
    <property type="match status" value="1"/>
</dbReference>
<dbReference type="PROSITE" id="PS50181">
    <property type="entry name" value="FBOX"/>
    <property type="match status" value="1"/>
</dbReference>
<feature type="domain" description="F-box" evidence="1">
    <location>
        <begin position="43"/>
        <end position="90"/>
    </location>
</feature>